<feature type="chain" id="PRO_5040865176" evidence="1">
    <location>
        <begin position="24"/>
        <end position="324"/>
    </location>
</feature>
<evidence type="ECO:0000313" key="3">
    <source>
        <dbReference type="EMBL" id="MCK8784629.1"/>
    </source>
</evidence>
<organism evidence="3 4">
    <name type="scientific">Roseomonas acroporae</name>
    <dbReference type="NCBI Taxonomy" id="2937791"/>
    <lineage>
        <taxon>Bacteria</taxon>
        <taxon>Pseudomonadati</taxon>
        <taxon>Pseudomonadota</taxon>
        <taxon>Alphaproteobacteria</taxon>
        <taxon>Acetobacterales</taxon>
        <taxon>Roseomonadaceae</taxon>
        <taxon>Roseomonas</taxon>
    </lineage>
</organism>
<keyword evidence="4" id="KW-1185">Reference proteome</keyword>
<dbReference type="AlphaFoldDB" id="A0A9X1Y619"/>
<dbReference type="GO" id="GO:0016787">
    <property type="term" value="F:hydrolase activity"/>
    <property type="evidence" value="ECO:0007669"/>
    <property type="project" value="UniProtKB-KW"/>
</dbReference>
<dbReference type="InterPro" id="IPR029058">
    <property type="entry name" value="AB_hydrolase_fold"/>
</dbReference>
<keyword evidence="3" id="KW-0378">Hydrolase</keyword>
<dbReference type="RefSeq" id="WP_248666748.1">
    <property type="nucleotide sequence ID" value="NZ_JALPRX010000035.1"/>
</dbReference>
<dbReference type="InterPro" id="IPR002925">
    <property type="entry name" value="Dienelactn_hydro"/>
</dbReference>
<reference evidence="3" key="1">
    <citation type="submission" date="2022-04" db="EMBL/GenBank/DDBJ databases">
        <title>Roseomonas acroporae sp. nov., isolated from coral Acropora digitifera.</title>
        <authorList>
            <person name="Sun H."/>
        </authorList>
    </citation>
    <scope>NUCLEOTIDE SEQUENCE</scope>
    <source>
        <strain evidence="3">NAR14</strain>
    </source>
</reference>
<dbReference type="Gene3D" id="3.40.50.1820">
    <property type="entry name" value="alpha/beta hydrolase"/>
    <property type="match status" value="1"/>
</dbReference>
<evidence type="ECO:0000313" key="4">
    <source>
        <dbReference type="Proteomes" id="UP001139516"/>
    </source>
</evidence>
<dbReference type="Pfam" id="PF01738">
    <property type="entry name" value="DLH"/>
    <property type="match status" value="1"/>
</dbReference>
<accession>A0A9X1Y619</accession>
<comment type="caution">
    <text evidence="3">The sequence shown here is derived from an EMBL/GenBank/DDBJ whole genome shotgun (WGS) entry which is preliminary data.</text>
</comment>
<evidence type="ECO:0000259" key="2">
    <source>
        <dbReference type="Pfam" id="PF01738"/>
    </source>
</evidence>
<protein>
    <submittedName>
        <fullName evidence="3">Dienelactone hydrolase family protein</fullName>
    </submittedName>
</protein>
<keyword evidence="1" id="KW-0732">Signal</keyword>
<gene>
    <name evidence="3" type="ORF">M0638_09565</name>
</gene>
<dbReference type="SUPFAM" id="SSF53474">
    <property type="entry name" value="alpha/beta-Hydrolases"/>
    <property type="match status" value="1"/>
</dbReference>
<feature type="signal peptide" evidence="1">
    <location>
        <begin position="1"/>
        <end position="23"/>
    </location>
</feature>
<feature type="domain" description="Dienelactone hydrolase" evidence="2">
    <location>
        <begin position="65"/>
        <end position="258"/>
    </location>
</feature>
<dbReference type="Proteomes" id="UP001139516">
    <property type="component" value="Unassembled WGS sequence"/>
</dbReference>
<name>A0A9X1Y619_9PROT</name>
<evidence type="ECO:0000256" key="1">
    <source>
        <dbReference type="SAM" id="SignalP"/>
    </source>
</evidence>
<proteinExistence type="predicted"/>
<sequence>MRASRSRASLPRAALLLAPLLLAAPGALPAAEAPADDPVGEQRSEVMMLSLFLADSTFQLVPLLVTWPADAGPRPAVIVLHDQLGPDGRTEHLARSIGQMGWVTLQPDLLRLSADGVAPPSGGGTGTEGQELGARQLLAILEALSGDPRIDLRRVAVVGLGDGGRAALLAALERLAASELGADGPRFAAHAALYPGCGALRAEGLAAPGPWTAAPEQILAGGRDSRDREGDCDALLQAMPPEHRARTQLHRYAQAGYGWDMGLVWRAPPAALPATDAGAGRLAVVVDDAVAMNATGRVVSFLGAAFEAAIRTTDAPRPEASSGR</sequence>
<dbReference type="EMBL" id="JALPRX010000035">
    <property type="protein sequence ID" value="MCK8784629.1"/>
    <property type="molecule type" value="Genomic_DNA"/>
</dbReference>